<keyword evidence="2" id="KW-1185">Reference proteome</keyword>
<dbReference type="Proteomes" id="UP001151760">
    <property type="component" value="Unassembled WGS sequence"/>
</dbReference>
<accession>A0ABQ5H1B1</accession>
<organism evidence="1 2">
    <name type="scientific">Tanacetum coccineum</name>
    <dbReference type="NCBI Taxonomy" id="301880"/>
    <lineage>
        <taxon>Eukaryota</taxon>
        <taxon>Viridiplantae</taxon>
        <taxon>Streptophyta</taxon>
        <taxon>Embryophyta</taxon>
        <taxon>Tracheophyta</taxon>
        <taxon>Spermatophyta</taxon>
        <taxon>Magnoliopsida</taxon>
        <taxon>eudicotyledons</taxon>
        <taxon>Gunneridae</taxon>
        <taxon>Pentapetalae</taxon>
        <taxon>asterids</taxon>
        <taxon>campanulids</taxon>
        <taxon>Asterales</taxon>
        <taxon>Asteraceae</taxon>
        <taxon>Asteroideae</taxon>
        <taxon>Anthemideae</taxon>
        <taxon>Anthemidinae</taxon>
        <taxon>Tanacetum</taxon>
    </lineage>
</organism>
<proteinExistence type="predicted"/>
<sequence length="75" mass="8318">MDCTKSVAESHRVYGNTIVATGNPHFYKQFMEIASIPVMHYDSEELTLTGPLTNEQQQLAASKERAAALKSLFNS</sequence>
<comment type="caution">
    <text evidence="1">The sequence shown here is derived from an EMBL/GenBank/DDBJ whole genome shotgun (WGS) entry which is preliminary data.</text>
</comment>
<reference evidence="1" key="1">
    <citation type="journal article" date="2022" name="Int. J. Mol. Sci.">
        <title>Draft Genome of Tanacetum Coccineum: Genomic Comparison of Closely Related Tanacetum-Family Plants.</title>
        <authorList>
            <person name="Yamashiro T."/>
            <person name="Shiraishi A."/>
            <person name="Nakayama K."/>
            <person name="Satake H."/>
        </authorList>
    </citation>
    <scope>NUCLEOTIDE SEQUENCE</scope>
</reference>
<reference evidence="1" key="2">
    <citation type="submission" date="2022-01" db="EMBL/GenBank/DDBJ databases">
        <authorList>
            <person name="Yamashiro T."/>
            <person name="Shiraishi A."/>
            <person name="Satake H."/>
            <person name="Nakayama K."/>
        </authorList>
    </citation>
    <scope>NUCLEOTIDE SEQUENCE</scope>
</reference>
<evidence type="ECO:0000313" key="2">
    <source>
        <dbReference type="Proteomes" id="UP001151760"/>
    </source>
</evidence>
<name>A0ABQ5H1B1_9ASTR</name>
<protein>
    <submittedName>
        <fullName evidence="1">Uncharacterized protein</fullName>
    </submittedName>
</protein>
<dbReference type="EMBL" id="BQNB010019076">
    <property type="protein sequence ID" value="GJT81364.1"/>
    <property type="molecule type" value="Genomic_DNA"/>
</dbReference>
<gene>
    <name evidence="1" type="ORF">Tco_1055706</name>
</gene>
<evidence type="ECO:0000313" key="1">
    <source>
        <dbReference type="EMBL" id="GJT81364.1"/>
    </source>
</evidence>